<evidence type="ECO:0000256" key="3">
    <source>
        <dbReference type="ARBA" id="ARBA00007301"/>
    </source>
</evidence>
<evidence type="ECO:0000256" key="4">
    <source>
        <dbReference type="ARBA" id="ARBA00011738"/>
    </source>
</evidence>
<dbReference type="OrthoDB" id="9780392at2"/>
<dbReference type="HOGENOM" id="CLU_032263_2_2_10"/>
<feature type="binding site" evidence="9 11">
    <location>
        <position position="83"/>
    </location>
    <ligand>
        <name>FMN</name>
        <dbReference type="ChEBI" id="CHEBI:58210"/>
    </ligand>
</feature>
<dbReference type="PROSITE" id="PS01064">
    <property type="entry name" value="PYRIDOX_OXIDASE"/>
    <property type="match status" value="1"/>
</dbReference>
<evidence type="ECO:0000256" key="1">
    <source>
        <dbReference type="ARBA" id="ARBA00004738"/>
    </source>
</evidence>
<dbReference type="GO" id="GO:0004733">
    <property type="term" value="F:pyridoxamine phosphate oxidase activity"/>
    <property type="evidence" value="ECO:0007669"/>
    <property type="project" value="UniProtKB-UniRule"/>
</dbReference>
<comment type="function">
    <text evidence="9">Catalyzes the oxidation of either pyridoxine 5'-phosphate (PNP) or pyridoxamine 5'-phosphate (PMP) into pyridoxal 5'-phosphate (PLP).</text>
</comment>
<feature type="binding site" evidence="9 11">
    <location>
        <position position="106"/>
    </location>
    <ligand>
        <name>FMN</name>
        <dbReference type="ChEBI" id="CHEBI:58210"/>
    </ligand>
</feature>
<accession>W0EY96</accession>
<dbReference type="InterPro" id="IPR019740">
    <property type="entry name" value="Pyridox_Oxase_CS"/>
</dbReference>
<dbReference type="PIRSF" id="PIRSF000190">
    <property type="entry name" value="Pyd_amn-ph_oxd"/>
    <property type="match status" value="1"/>
</dbReference>
<feature type="binding site" evidence="9 11">
    <location>
        <position position="84"/>
    </location>
    <ligand>
        <name>FMN</name>
        <dbReference type="ChEBI" id="CHEBI:58210"/>
    </ligand>
</feature>
<dbReference type="EMBL" id="CP007035">
    <property type="protein sequence ID" value="AHF15785.1"/>
    <property type="molecule type" value="Genomic_DNA"/>
</dbReference>
<feature type="binding site" evidence="9 10">
    <location>
        <position position="124"/>
    </location>
    <ligand>
        <name>substrate</name>
    </ligand>
</feature>
<keyword evidence="6 9" id="KW-0288">FMN</keyword>
<evidence type="ECO:0000256" key="9">
    <source>
        <dbReference type="HAMAP-Rule" id="MF_01629"/>
    </source>
</evidence>
<feature type="binding site" evidence="9 10">
    <location>
        <begin position="193"/>
        <end position="195"/>
    </location>
    <ligand>
        <name>substrate</name>
    </ligand>
</feature>
<dbReference type="NCBIfam" id="NF004231">
    <property type="entry name" value="PRK05679.1"/>
    <property type="match status" value="1"/>
</dbReference>
<feature type="binding site" evidence="9 10">
    <location>
        <position position="67"/>
    </location>
    <ligand>
        <name>substrate</name>
    </ligand>
</feature>
<keyword evidence="15" id="KW-1185">Reference proteome</keyword>
<dbReference type="AlphaFoldDB" id="W0EY96"/>
<reference evidence="14 15" key="1">
    <citation type="submission" date="2013-12" db="EMBL/GenBank/DDBJ databases">
        <authorList>
            <consortium name="DOE Joint Genome Institute"/>
            <person name="Eisen J."/>
            <person name="Huntemann M."/>
            <person name="Han J."/>
            <person name="Chen A."/>
            <person name="Kyrpides N."/>
            <person name="Mavromatis K."/>
            <person name="Markowitz V."/>
            <person name="Palaniappan K."/>
            <person name="Ivanova N."/>
            <person name="Schaumberg A."/>
            <person name="Pati A."/>
            <person name="Liolios K."/>
            <person name="Nordberg H.P."/>
            <person name="Cantor M.N."/>
            <person name="Hua S.X."/>
            <person name="Woyke T."/>
        </authorList>
    </citation>
    <scope>NUCLEOTIDE SEQUENCE [LARGE SCALE GENOMIC DNA]</scope>
    <source>
        <strain evidence="15">DSM 19437</strain>
    </source>
</reference>
<organism evidence="14 15">
    <name type="scientific">Niabella soli DSM 19437</name>
    <dbReference type="NCBI Taxonomy" id="929713"/>
    <lineage>
        <taxon>Bacteria</taxon>
        <taxon>Pseudomonadati</taxon>
        <taxon>Bacteroidota</taxon>
        <taxon>Chitinophagia</taxon>
        <taxon>Chitinophagales</taxon>
        <taxon>Chitinophagaceae</taxon>
        <taxon>Niabella</taxon>
    </lineage>
</organism>
<dbReference type="PANTHER" id="PTHR10851">
    <property type="entry name" value="PYRIDOXINE-5-PHOSPHATE OXIDASE"/>
    <property type="match status" value="1"/>
</dbReference>
<feature type="domain" description="Pyridoxamine 5'-phosphate oxidase N-terminal" evidence="12">
    <location>
        <begin position="36"/>
        <end position="156"/>
    </location>
</feature>
<evidence type="ECO:0000256" key="2">
    <source>
        <dbReference type="ARBA" id="ARBA00005037"/>
    </source>
</evidence>
<dbReference type="SUPFAM" id="SSF50475">
    <property type="entry name" value="FMN-binding split barrel"/>
    <property type="match status" value="1"/>
</dbReference>
<dbReference type="GO" id="GO:0008615">
    <property type="term" value="P:pyridoxine biosynthetic process"/>
    <property type="evidence" value="ECO:0007669"/>
    <property type="project" value="UniProtKB-UniRule"/>
</dbReference>
<proteinExistence type="inferred from homology"/>
<dbReference type="Pfam" id="PF10590">
    <property type="entry name" value="PNP_phzG_C"/>
    <property type="match status" value="1"/>
</dbReference>
<evidence type="ECO:0000256" key="11">
    <source>
        <dbReference type="PIRSR" id="PIRSR000190-2"/>
    </source>
</evidence>
<keyword evidence="8 9" id="KW-0664">Pyridoxine biosynthesis</keyword>
<dbReference type="UniPathway" id="UPA01068">
    <property type="reaction ID" value="UER00304"/>
</dbReference>
<keyword evidence="5 9" id="KW-0285">Flavoprotein</keyword>
<dbReference type="STRING" id="929713.NIASO_12685"/>
<dbReference type="GO" id="GO:0010181">
    <property type="term" value="F:FMN binding"/>
    <property type="evidence" value="ECO:0007669"/>
    <property type="project" value="UniProtKB-UniRule"/>
</dbReference>
<evidence type="ECO:0000256" key="6">
    <source>
        <dbReference type="ARBA" id="ARBA00022643"/>
    </source>
</evidence>
<feature type="binding site" evidence="9 11">
    <location>
        <position position="197"/>
    </location>
    <ligand>
        <name>FMN</name>
        <dbReference type="ChEBI" id="CHEBI:58210"/>
    </ligand>
</feature>
<comment type="pathway">
    <text evidence="2 9">Cofactor metabolism; pyridoxal 5'-phosphate salvage; pyridoxal 5'-phosphate from pyridoxine 5'-phosphate: step 1/1.</text>
</comment>
<dbReference type="Gene3D" id="2.30.110.10">
    <property type="entry name" value="Electron Transport, Fmn-binding Protein, Chain A"/>
    <property type="match status" value="1"/>
</dbReference>
<feature type="binding site" evidence="9 10">
    <location>
        <position position="128"/>
    </location>
    <ligand>
        <name>substrate</name>
    </ligand>
</feature>
<feature type="domain" description="Pyridoxine 5'-phosphate oxidase dimerisation C-terminal" evidence="13">
    <location>
        <begin position="174"/>
        <end position="215"/>
    </location>
</feature>
<keyword evidence="7 9" id="KW-0560">Oxidoreductase</keyword>
<evidence type="ECO:0000259" key="12">
    <source>
        <dbReference type="Pfam" id="PF01243"/>
    </source>
</evidence>
<dbReference type="Proteomes" id="UP000003586">
    <property type="component" value="Chromosome"/>
</dbReference>
<evidence type="ECO:0000256" key="8">
    <source>
        <dbReference type="ARBA" id="ARBA00023096"/>
    </source>
</evidence>
<comment type="pathway">
    <text evidence="1 9">Cofactor metabolism; pyridoxal 5'-phosphate salvage; pyridoxal 5'-phosphate from pyridoxamine 5'-phosphate: step 1/1.</text>
</comment>
<feature type="binding site" evidence="9 10">
    <location>
        <position position="132"/>
    </location>
    <ligand>
        <name>substrate</name>
    </ligand>
</feature>
<dbReference type="KEGG" id="nso:NIASO_12685"/>
<gene>
    <name evidence="9" type="primary">pdxH</name>
    <name evidence="14" type="ORF">NIASO_12685</name>
</gene>
<evidence type="ECO:0000313" key="14">
    <source>
        <dbReference type="EMBL" id="AHF15785.1"/>
    </source>
</evidence>
<evidence type="ECO:0000259" key="13">
    <source>
        <dbReference type="Pfam" id="PF10590"/>
    </source>
</evidence>
<dbReference type="InterPro" id="IPR000659">
    <property type="entry name" value="Pyridox_Oxase"/>
</dbReference>
<evidence type="ECO:0000256" key="10">
    <source>
        <dbReference type="PIRSR" id="PIRSR000190-1"/>
    </source>
</evidence>
<feature type="binding site" evidence="9 11">
    <location>
        <begin position="141"/>
        <end position="142"/>
    </location>
    <ligand>
        <name>FMN</name>
        <dbReference type="ChEBI" id="CHEBI:58210"/>
    </ligand>
</feature>
<dbReference type="eggNOG" id="COG0259">
    <property type="taxonomic scope" value="Bacteria"/>
</dbReference>
<feature type="binding site" evidence="9 11">
    <location>
        <position position="187"/>
    </location>
    <ligand>
        <name>FMN</name>
        <dbReference type="ChEBI" id="CHEBI:58210"/>
    </ligand>
</feature>
<evidence type="ECO:0000256" key="5">
    <source>
        <dbReference type="ARBA" id="ARBA00022630"/>
    </source>
</evidence>
<dbReference type="Pfam" id="PF01243">
    <property type="entry name" value="PNPOx_N"/>
    <property type="match status" value="1"/>
</dbReference>
<dbReference type="RefSeq" id="WP_025298906.1">
    <property type="nucleotide sequence ID" value="NZ_CP007035.1"/>
</dbReference>
<dbReference type="FunFam" id="2.30.110.10:FF:000005">
    <property type="entry name" value="NAD(P)H-hydrate epimerase"/>
    <property type="match status" value="1"/>
</dbReference>
<dbReference type="EC" id="1.4.3.5" evidence="9"/>
<sequence>MEHNIADIRINYSKKSLSETEVAPDPLTQFNRWWQEATDSQLSEVNAMTLATADANGLPDARIVLLKGITEKGFVFFTNYSSKKGLELEQNPRACLVFFWKELERQVRITGSVTKVSQEESEHYFYSRPVGSQIGAIVSPQSAVIPNRSFLDERTKELTNRVAAGASIVKPDYWGGYLVTPFSAEFWQGRPNRLHDRLLYTLQDKEAWKIERLAP</sequence>
<protein>
    <recommendedName>
        <fullName evidence="9">Pyridoxine/pyridoxamine 5'-phosphate oxidase</fullName>
        <ecNumber evidence="9">1.4.3.5</ecNumber>
    </recommendedName>
    <alternativeName>
        <fullName evidence="9">PNP/PMP oxidase</fullName>
        <shortName evidence="9">PNPOx</shortName>
    </alternativeName>
    <alternativeName>
        <fullName evidence="9">Pyridoxal 5'-phosphate synthase</fullName>
    </alternativeName>
</protein>
<evidence type="ECO:0000256" key="7">
    <source>
        <dbReference type="ARBA" id="ARBA00023002"/>
    </source>
</evidence>
<dbReference type="InterPro" id="IPR012349">
    <property type="entry name" value="Split_barrel_FMN-bd"/>
</dbReference>
<evidence type="ECO:0000313" key="15">
    <source>
        <dbReference type="Proteomes" id="UP000003586"/>
    </source>
</evidence>
<comment type="subunit">
    <text evidence="4 9">Homodimer.</text>
</comment>
<feature type="binding site" evidence="9 11">
    <location>
        <begin position="62"/>
        <end position="67"/>
    </location>
    <ligand>
        <name>FMN</name>
        <dbReference type="ChEBI" id="CHEBI:58210"/>
    </ligand>
</feature>
<feature type="binding site" evidence="9 11">
    <location>
        <begin position="77"/>
        <end position="78"/>
    </location>
    <ligand>
        <name>FMN</name>
        <dbReference type="ChEBI" id="CHEBI:58210"/>
    </ligand>
</feature>
<dbReference type="PANTHER" id="PTHR10851:SF0">
    <property type="entry name" value="PYRIDOXINE-5'-PHOSPHATE OXIDASE"/>
    <property type="match status" value="1"/>
</dbReference>
<dbReference type="NCBIfam" id="TIGR00558">
    <property type="entry name" value="pdxH"/>
    <property type="match status" value="1"/>
</dbReference>
<comment type="catalytic activity">
    <reaction evidence="9">
        <text>pyridoxamine 5'-phosphate + O2 + H2O = pyridoxal 5'-phosphate + H2O2 + NH4(+)</text>
        <dbReference type="Rhea" id="RHEA:15817"/>
        <dbReference type="ChEBI" id="CHEBI:15377"/>
        <dbReference type="ChEBI" id="CHEBI:15379"/>
        <dbReference type="ChEBI" id="CHEBI:16240"/>
        <dbReference type="ChEBI" id="CHEBI:28938"/>
        <dbReference type="ChEBI" id="CHEBI:58451"/>
        <dbReference type="ChEBI" id="CHEBI:597326"/>
        <dbReference type="EC" id="1.4.3.5"/>
    </reaction>
</comment>
<comment type="cofactor">
    <cofactor evidence="9 11">
        <name>FMN</name>
        <dbReference type="ChEBI" id="CHEBI:58210"/>
    </cofactor>
    <text evidence="9 11">Binds 1 FMN per subunit.</text>
</comment>
<feature type="binding site" evidence="10">
    <location>
        <begin position="9"/>
        <end position="12"/>
    </location>
    <ligand>
        <name>substrate</name>
    </ligand>
</feature>
<dbReference type="InterPro" id="IPR011576">
    <property type="entry name" value="Pyridox_Oxase_N"/>
</dbReference>
<dbReference type="InterPro" id="IPR019576">
    <property type="entry name" value="Pyridoxamine_oxidase_dimer_C"/>
</dbReference>
<name>W0EY96_9BACT</name>
<comment type="catalytic activity">
    <reaction evidence="9">
        <text>pyridoxine 5'-phosphate + O2 = pyridoxal 5'-phosphate + H2O2</text>
        <dbReference type="Rhea" id="RHEA:15149"/>
        <dbReference type="ChEBI" id="CHEBI:15379"/>
        <dbReference type="ChEBI" id="CHEBI:16240"/>
        <dbReference type="ChEBI" id="CHEBI:58589"/>
        <dbReference type="ChEBI" id="CHEBI:597326"/>
        <dbReference type="EC" id="1.4.3.5"/>
    </reaction>
</comment>
<dbReference type="HAMAP" id="MF_01629">
    <property type="entry name" value="PdxH"/>
    <property type="match status" value="1"/>
</dbReference>
<comment type="similarity">
    <text evidence="3 9">Belongs to the pyridoxamine 5'-phosphate oxidase family.</text>
</comment>